<keyword evidence="2" id="KW-1185">Reference proteome</keyword>
<evidence type="ECO:0000313" key="2">
    <source>
        <dbReference type="Proteomes" id="UP001299970"/>
    </source>
</evidence>
<organism evidence="1 2">
    <name type="scientific">Pseudonocardia alaniniphila</name>
    <dbReference type="NCBI Taxonomy" id="75291"/>
    <lineage>
        <taxon>Bacteria</taxon>
        <taxon>Bacillati</taxon>
        <taxon>Actinomycetota</taxon>
        <taxon>Actinomycetes</taxon>
        <taxon>Pseudonocardiales</taxon>
        <taxon>Pseudonocardiaceae</taxon>
        <taxon>Pseudonocardia</taxon>
    </lineage>
</organism>
<reference evidence="1 2" key="1">
    <citation type="submission" date="2022-03" db="EMBL/GenBank/DDBJ databases">
        <title>Pseudonocardia alaer sp. nov., a novel actinomycete isolated from reed forest soil.</title>
        <authorList>
            <person name="Wang L."/>
        </authorList>
    </citation>
    <scope>NUCLEOTIDE SEQUENCE [LARGE SCALE GENOMIC DNA]</scope>
    <source>
        <strain evidence="1 2">Y-16303</strain>
    </source>
</reference>
<name>A0ABS9TGA4_9PSEU</name>
<proteinExistence type="predicted"/>
<evidence type="ECO:0000313" key="1">
    <source>
        <dbReference type="EMBL" id="MCH6167523.1"/>
    </source>
</evidence>
<comment type="caution">
    <text evidence="1">The sequence shown here is derived from an EMBL/GenBank/DDBJ whole genome shotgun (WGS) entry which is preliminary data.</text>
</comment>
<sequence>MTDADRLLVDVHLDGPGVLDNLKLTGRLDAMALTAFPPGKRRVTLIKRGVAGR</sequence>
<dbReference type="RefSeq" id="WP_241037948.1">
    <property type="nucleotide sequence ID" value="NZ_BAAAJF010000005.1"/>
</dbReference>
<protein>
    <submittedName>
        <fullName evidence="1">Uncharacterized protein</fullName>
    </submittedName>
</protein>
<gene>
    <name evidence="1" type="ORF">MMF94_17695</name>
</gene>
<dbReference type="EMBL" id="JAKXMK010000014">
    <property type="protein sequence ID" value="MCH6167523.1"/>
    <property type="molecule type" value="Genomic_DNA"/>
</dbReference>
<dbReference type="Proteomes" id="UP001299970">
    <property type="component" value="Unassembled WGS sequence"/>
</dbReference>
<accession>A0ABS9TGA4</accession>